<gene>
    <name evidence="3" type="ORF">HNQ92_004007</name>
</gene>
<proteinExistence type="predicted"/>
<evidence type="ECO:0000313" key="3">
    <source>
        <dbReference type="EMBL" id="MBB5285847.1"/>
    </source>
</evidence>
<evidence type="ECO:0000256" key="2">
    <source>
        <dbReference type="SAM" id="SignalP"/>
    </source>
</evidence>
<dbReference type="Proteomes" id="UP000557307">
    <property type="component" value="Unassembled WGS sequence"/>
</dbReference>
<dbReference type="EMBL" id="JACHGF010000007">
    <property type="protein sequence ID" value="MBB5285847.1"/>
    <property type="molecule type" value="Genomic_DNA"/>
</dbReference>
<reference evidence="3 4" key="1">
    <citation type="submission" date="2020-08" db="EMBL/GenBank/DDBJ databases">
        <title>Genomic Encyclopedia of Type Strains, Phase IV (KMG-IV): sequencing the most valuable type-strain genomes for metagenomic binning, comparative biology and taxonomic classification.</title>
        <authorList>
            <person name="Goeker M."/>
        </authorList>
    </citation>
    <scope>NUCLEOTIDE SEQUENCE [LARGE SCALE GENOMIC DNA]</scope>
    <source>
        <strain evidence="3 4">DSM 105074</strain>
    </source>
</reference>
<dbReference type="AlphaFoldDB" id="A0A840TW81"/>
<dbReference type="PROSITE" id="PS51257">
    <property type="entry name" value="PROKAR_LIPOPROTEIN"/>
    <property type="match status" value="1"/>
</dbReference>
<sequence>MKKITVRGAVLLGIVLFSSCAGPQNFTDSLRRTDRSLADRRPAAAENYRYPQTPDPQGTSEVWSRPVTTDSSAHPTPNARSTEPTRDDSQWDNRYGYRANQNLRYYRENQATSNQPSAWMQEQIRLEELGELVAQAIDQAEDGMDQVEARMMNGNRRARLDAEADLVALAEVREALFRTYLKVNRRGNKDLPTLEREVQELLRDARELNDALSAAAKP</sequence>
<keyword evidence="4" id="KW-1185">Reference proteome</keyword>
<dbReference type="RefSeq" id="WP_184176406.1">
    <property type="nucleotide sequence ID" value="NZ_JACHGF010000007.1"/>
</dbReference>
<feature type="chain" id="PRO_5032954408" description="Lipoprotein" evidence="2">
    <location>
        <begin position="24"/>
        <end position="218"/>
    </location>
</feature>
<feature type="compositionally biased region" description="Polar residues" evidence="1">
    <location>
        <begin position="55"/>
        <end position="82"/>
    </location>
</feature>
<evidence type="ECO:0008006" key="5">
    <source>
        <dbReference type="Google" id="ProtNLM"/>
    </source>
</evidence>
<accession>A0A840TW81</accession>
<name>A0A840TW81_9BACT</name>
<keyword evidence="2" id="KW-0732">Signal</keyword>
<evidence type="ECO:0000313" key="4">
    <source>
        <dbReference type="Proteomes" id="UP000557307"/>
    </source>
</evidence>
<feature type="signal peptide" evidence="2">
    <location>
        <begin position="1"/>
        <end position="23"/>
    </location>
</feature>
<comment type="caution">
    <text evidence="3">The sequence shown here is derived from an EMBL/GenBank/DDBJ whole genome shotgun (WGS) entry which is preliminary data.</text>
</comment>
<protein>
    <recommendedName>
        <fullName evidence="5">Lipoprotein</fullName>
    </recommendedName>
</protein>
<feature type="region of interest" description="Disordered" evidence="1">
    <location>
        <begin position="41"/>
        <end position="93"/>
    </location>
</feature>
<organism evidence="3 4">
    <name type="scientific">Rhabdobacter roseus</name>
    <dbReference type="NCBI Taxonomy" id="1655419"/>
    <lineage>
        <taxon>Bacteria</taxon>
        <taxon>Pseudomonadati</taxon>
        <taxon>Bacteroidota</taxon>
        <taxon>Cytophagia</taxon>
        <taxon>Cytophagales</taxon>
        <taxon>Cytophagaceae</taxon>
        <taxon>Rhabdobacter</taxon>
    </lineage>
</organism>
<evidence type="ECO:0000256" key="1">
    <source>
        <dbReference type="SAM" id="MobiDB-lite"/>
    </source>
</evidence>